<feature type="compositionally biased region" description="Polar residues" evidence="1">
    <location>
        <begin position="55"/>
        <end position="66"/>
    </location>
</feature>
<dbReference type="AlphaFoldDB" id="A0A518FHU3"/>
<dbReference type="Proteomes" id="UP000320839">
    <property type="component" value="Chromosome"/>
</dbReference>
<evidence type="ECO:0000313" key="3">
    <source>
        <dbReference type="EMBL" id="QDV15919.1"/>
    </source>
</evidence>
<feature type="signal peptide" evidence="2">
    <location>
        <begin position="1"/>
        <end position="25"/>
    </location>
</feature>
<feature type="region of interest" description="Disordered" evidence="1">
    <location>
        <begin position="31"/>
        <end position="66"/>
    </location>
</feature>
<dbReference type="EMBL" id="CP036317">
    <property type="protein sequence ID" value="QDV15919.1"/>
    <property type="molecule type" value="Genomic_DNA"/>
</dbReference>
<dbReference type="RefSeq" id="WP_145453925.1">
    <property type="nucleotide sequence ID" value="NZ_CP036317.1"/>
</dbReference>
<feature type="chain" id="PRO_5022153684" description="Thioredoxin domain-containing protein" evidence="2">
    <location>
        <begin position="26"/>
        <end position="229"/>
    </location>
</feature>
<reference evidence="3 4" key="1">
    <citation type="submission" date="2019-02" db="EMBL/GenBank/DDBJ databases">
        <title>Deep-cultivation of Planctomycetes and their phenomic and genomic characterization uncovers novel biology.</title>
        <authorList>
            <person name="Wiegand S."/>
            <person name="Jogler M."/>
            <person name="Boedeker C."/>
            <person name="Pinto D."/>
            <person name="Vollmers J."/>
            <person name="Rivas-Marin E."/>
            <person name="Kohn T."/>
            <person name="Peeters S.H."/>
            <person name="Heuer A."/>
            <person name="Rast P."/>
            <person name="Oberbeckmann S."/>
            <person name="Bunk B."/>
            <person name="Jeske O."/>
            <person name="Meyerdierks A."/>
            <person name="Storesund J.E."/>
            <person name="Kallscheuer N."/>
            <person name="Luecker S."/>
            <person name="Lage O.M."/>
            <person name="Pohl T."/>
            <person name="Merkel B.J."/>
            <person name="Hornburger P."/>
            <person name="Mueller R.-W."/>
            <person name="Bruemmer F."/>
            <person name="Labrenz M."/>
            <person name="Spormann A.M."/>
            <person name="Op den Camp H."/>
            <person name="Overmann J."/>
            <person name="Amann R."/>
            <person name="Jetten M.S.M."/>
            <person name="Mascher T."/>
            <person name="Medema M.H."/>
            <person name="Devos D.P."/>
            <person name="Kaster A.-K."/>
            <person name="Ovreas L."/>
            <person name="Rohde M."/>
            <person name="Galperin M.Y."/>
            <person name="Jogler C."/>
        </authorList>
    </citation>
    <scope>NUCLEOTIDE SEQUENCE [LARGE SCALE GENOMIC DNA]</scope>
    <source>
        <strain evidence="3 4">Pan153</strain>
    </source>
</reference>
<name>A0A518FHU3_9PLAN</name>
<proteinExistence type="predicted"/>
<gene>
    <name evidence="3" type="ORF">Pan153_05380</name>
</gene>
<accession>A0A518FHU3</accession>
<dbReference type="PROSITE" id="PS51257">
    <property type="entry name" value="PROKAR_LIPOPROTEIN"/>
    <property type="match status" value="1"/>
</dbReference>
<evidence type="ECO:0000313" key="4">
    <source>
        <dbReference type="Proteomes" id="UP000320839"/>
    </source>
</evidence>
<evidence type="ECO:0008006" key="5">
    <source>
        <dbReference type="Google" id="ProtNLM"/>
    </source>
</evidence>
<dbReference type="OrthoDB" id="265402at2"/>
<evidence type="ECO:0000256" key="2">
    <source>
        <dbReference type="SAM" id="SignalP"/>
    </source>
</evidence>
<keyword evidence="2" id="KW-0732">Signal</keyword>
<sequence length="229" mass="24514" precursor="true">MCRNRFTQILSASAAALLLSAVMLSGCGKTETTAEAPPAAPESDLGTAATIPGAETSSGQPDMSQTETVSFQSGMDVGAIPMPFEVEDVTGPNKGDTLCYRCLYGERPVVGIFVRELDPKAETLIQQIDQEVASHQSDKLAAFVVLLTDDPAKVKPELEKIASEKKIQHVPLTVFAGTESPLGYNVKKEAAVNVMLWEGDVKANRAFRTGELDDAGIQEVVEDTRLMVN</sequence>
<protein>
    <recommendedName>
        <fullName evidence="5">Thioredoxin domain-containing protein</fullName>
    </recommendedName>
</protein>
<evidence type="ECO:0000256" key="1">
    <source>
        <dbReference type="SAM" id="MobiDB-lite"/>
    </source>
</evidence>
<organism evidence="3 4">
    <name type="scientific">Gimesia panareensis</name>
    <dbReference type="NCBI Taxonomy" id="2527978"/>
    <lineage>
        <taxon>Bacteria</taxon>
        <taxon>Pseudomonadati</taxon>
        <taxon>Planctomycetota</taxon>
        <taxon>Planctomycetia</taxon>
        <taxon>Planctomycetales</taxon>
        <taxon>Planctomycetaceae</taxon>
        <taxon>Gimesia</taxon>
    </lineage>
</organism>